<keyword evidence="2" id="KW-1185">Reference proteome</keyword>
<evidence type="ECO:0000313" key="2">
    <source>
        <dbReference type="Proteomes" id="UP000245712"/>
    </source>
</evidence>
<evidence type="ECO:0000313" key="1">
    <source>
        <dbReference type="EMBL" id="PVX61227.1"/>
    </source>
</evidence>
<protein>
    <submittedName>
        <fullName evidence="1">Baseplate J-like protein</fullName>
    </submittedName>
</protein>
<reference evidence="1 2" key="1">
    <citation type="submission" date="2018-05" db="EMBL/GenBank/DDBJ databases">
        <title>Genomic Encyclopedia of Type Strains, Phase IV (KMG-V): Genome sequencing to study the core and pangenomes of soil and plant-associated prokaryotes.</title>
        <authorList>
            <person name="Whitman W."/>
        </authorList>
    </citation>
    <scope>NUCLEOTIDE SEQUENCE [LARGE SCALE GENOMIC DNA]</scope>
    <source>
        <strain evidence="1 2">SCZa-39</strain>
    </source>
</reference>
<sequence length="450" mass="46216">MADINSAFGGNLTQTNSDGTLALTTPQGQLATSDTAIIGDANDQFLYLANGVDPAYASGRMQDGIGRIYFLTRLAAQPTTLQVACGGLQGVVILVGSQIQDSSGNVYACTTQGTIPVSGTITLPFACVSTGPIAVPASNGISIYRAISGWDTVTCVSGVIGRNVETRAAFELRRQQSVAANAVNTNDAILGTVLAVSGVVDAYVIDNYSSAPETIGGVTLGANSLYVCVAGSFTPLTVAQAIFTKKPPGCAYNGNTSETVTDPNPIYSTPPSYTVKFQTAVNIPIFFAITLKNSAMVPSNALTLIQGAIDEAFSGADDGIVPRIGSEIFASRFYSNIASLGSWAQIITLQIGCVNVPTTQFTGSISGNTLTVSSVASGAIAIGQFISDTTGIVASGTQITAGSGTSWTVSIAQTVASETMYGVVPNQNDVTMNINQEPTFSAANVILTLV</sequence>
<dbReference type="EMBL" id="QEOB01000042">
    <property type="protein sequence ID" value="PVX61227.1"/>
    <property type="molecule type" value="Genomic_DNA"/>
</dbReference>
<gene>
    <name evidence="1" type="ORF">C7402_14218</name>
</gene>
<organism evidence="1 2">
    <name type="scientific">Paraburkholderia unamae</name>
    <dbReference type="NCBI Taxonomy" id="219649"/>
    <lineage>
        <taxon>Bacteria</taxon>
        <taxon>Pseudomonadati</taxon>
        <taxon>Pseudomonadota</taxon>
        <taxon>Betaproteobacteria</taxon>
        <taxon>Burkholderiales</taxon>
        <taxon>Burkholderiaceae</taxon>
        <taxon>Paraburkholderia</taxon>
    </lineage>
</organism>
<proteinExistence type="predicted"/>
<name>A0ABX5KAK6_9BURK</name>
<dbReference type="Proteomes" id="UP000245712">
    <property type="component" value="Unassembled WGS sequence"/>
</dbReference>
<accession>A0ABX5KAK6</accession>
<comment type="caution">
    <text evidence="1">The sequence shown here is derived from an EMBL/GenBank/DDBJ whole genome shotgun (WGS) entry which is preliminary data.</text>
</comment>